<reference evidence="2" key="1">
    <citation type="submission" date="2018-06" db="EMBL/GenBank/DDBJ databases">
        <authorList>
            <person name="Zhirakovskaya E."/>
        </authorList>
    </citation>
    <scope>NUCLEOTIDE SEQUENCE</scope>
</reference>
<accession>A0A3B0XD25</accession>
<dbReference type="PANTHER" id="PTHR42951">
    <property type="entry name" value="METALLO-BETA-LACTAMASE DOMAIN-CONTAINING"/>
    <property type="match status" value="1"/>
</dbReference>
<dbReference type="SMART" id="SM00849">
    <property type="entry name" value="Lactamase_B"/>
    <property type="match status" value="1"/>
</dbReference>
<gene>
    <name evidence="2" type="ORF">MNBD_GAMMA09-724</name>
</gene>
<proteinExistence type="predicted"/>
<dbReference type="InterPro" id="IPR036866">
    <property type="entry name" value="RibonucZ/Hydroxyglut_hydro"/>
</dbReference>
<evidence type="ECO:0000259" key="1">
    <source>
        <dbReference type="SMART" id="SM00849"/>
    </source>
</evidence>
<evidence type="ECO:0000313" key="2">
    <source>
        <dbReference type="EMBL" id="VAW61332.1"/>
    </source>
</evidence>
<feature type="domain" description="Metallo-beta-lactamase" evidence="1">
    <location>
        <begin position="60"/>
        <end position="238"/>
    </location>
</feature>
<dbReference type="PANTHER" id="PTHR42951:SF22">
    <property type="entry name" value="METALLO BETA-LACTAMASE SUPERFAMILY LIPOPROTEIN"/>
    <property type="match status" value="1"/>
</dbReference>
<name>A0A3B0XD25_9ZZZZ</name>
<protein>
    <recommendedName>
        <fullName evidence="1">Metallo-beta-lactamase domain-containing protein</fullName>
    </recommendedName>
</protein>
<dbReference type="EMBL" id="UOFI01000010">
    <property type="protein sequence ID" value="VAW61332.1"/>
    <property type="molecule type" value="Genomic_DNA"/>
</dbReference>
<sequence length="313" mass="35695">MKFENITQIKVFIVILIAALSVIAIQAAKTVTKVDIVSEPTVENEWFKIAENIYQFRYQHHYTLFVTTSNGVVAFDPLSDEAAEHYVKAIKQVAPGQPLIAIIYTHWHIDHSSGARVLMRAFGDHIPVIAHERTLLKLKRWNDPDIVLPTKLIGDKGEALRFGNMDIELNYIGYGHTDTLLVARFPGSFFSPGLVFVVDFANNDAVGWQDLPGWYLGELIAMQQRLLKLDFDIVAFGHGLPGDKSTIRRQTGYYLNLITQAKLVLQQGLTEDEAVTHIAPRLKRYSDWRFYNKWFHLNIRGAYRWAQGIKDKA</sequence>
<dbReference type="SUPFAM" id="SSF56281">
    <property type="entry name" value="Metallo-hydrolase/oxidoreductase"/>
    <property type="match status" value="1"/>
</dbReference>
<organism evidence="2">
    <name type="scientific">hydrothermal vent metagenome</name>
    <dbReference type="NCBI Taxonomy" id="652676"/>
    <lineage>
        <taxon>unclassified sequences</taxon>
        <taxon>metagenomes</taxon>
        <taxon>ecological metagenomes</taxon>
    </lineage>
</organism>
<dbReference type="InterPro" id="IPR050855">
    <property type="entry name" value="NDM-1-like"/>
</dbReference>
<dbReference type="Gene3D" id="3.60.15.10">
    <property type="entry name" value="Ribonuclease Z/Hydroxyacylglutathione hydrolase-like"/>
    <property type="match status" value="1"/>
</dbReference>
<dbReference type="Pfam" id="PF00753">
    <property type="entry name" value="Lactamase_B"/>
    <property type="match status" value="1"/>
</dbReference>
<dbReference type="AlphaFoldDB" id="A0A3B0XD25"/>
<dbReference type="InterPro" id="IPR001279">
    <property type="entry name" value="Metallo-B-lactamas"/>
</dbReference>